<evidence type="ECO:0000256" key="2">
    <source>
        <dbReference type="ARBA" id="ARBA00022801"/>
    </source>
</evidence>
<dbReference type="SMART" id="SM00020">
    <property type="entry name" value="Tryp_SPc"/>
    <property type="match status" value="1"/>
</dbReference>
<reference evidence="8" key="1">
    <citation type="submission" date="2021-11" db="EMBL/GenBank/DDBJ databases">
        <authorList>
            <person name="Schell T."/>
        </authorList>
    </citation>
    <scope>NUCLEOTIDE SEQUENCE</scope>
    <source>
        <strain evidence="8">M5</strain>
    </source>
</reference>
<keyword evidence="1 5" id="KW-0645">Protease</keyword>
<evidence type="ECO:0000256" key="3">
    <source>
        <dbReference type="ARBA" id="ARBA00022825"/>
    </source>
</evidence>
<dbReference type="InterPro" id="IPR001254">
    <property type="entry name" value="Trypsin_dom"/>
</dbReference>
<dbReference type="InterPro" id="IPR018114">
    <property type="entry name" value="TRYPSIN_HIS"/>
</dbReference>
<evidence type="ECO:0000256" key="1">
    <source>
        <dbReference type="ARBA" id="ARBA00022670"/>
    </source>
</evidence>
<comment type="caution">
    <text evidence="8">The sequence shown here is derived from an EMBL/GenBank/DDBJ whole genome shotgun (WGS) entry which is preliminary data.</text>
</comment>
<keyword evidence="9" id="KW-1185">Reference proteome</keyword>
<proteinExistence type="predicted"/>
<keyword evidence="3 5" id="KW-0720">Serine protease</keyword>
<protein>
    <recommendedName>
        <fullName evidence="7">Peptidase S1 domain-containing protein</fullName>
    </recommendedName>
</protein>
<dbReference type="GO" id="GO:0006508">
    <property type="term" value="P:proteolysis"/>
    <property type="evidence" value="ECO:0007669"/>
    <property type="project" value="UniProtKB-KW"/>
</dbReference>
<evidence type="ECO:0000256" key="5">
    <source>
        <dbReference type="RuleBase" id="RU363034"/>
    </source>
</evidence>
<dbReference type="PRINTS" id="PR00722">
    <property type="entry name" value="CHYMOTRYPSIN"/>
</dbReference>
<dbReference type="InterPro" id="IPR001314">
    <property type="entry name" value="Peptidase_S1A"/>
</dbReference>
<dbReference type="PROSITE" id="PS00135">
    <property type="entry name" value="TRYPSIN_SER"/>
    <property type="match status" value="1"/>
</dbReference>
<evidence type="ECO:0000313" key="9">
    <source>
        <dbReference type="Proteomes" id="UP000789390"/>
    </source>
</evidence>
<keyword evidence="6" id="KW-0732">Signal</keyword>
<evidence type="ECO:0000256" key="6">
    <source>
        <dbReference type="SAM" id="SignalP"/>
    </source>
</evidence>
<gene>
    <name evidence="8" type="ORF">DGAL_LOCUS9929</name>
</gene>
<dbReference type="EMBL" id="CAKKLH010000235">
    <property type="protein sequence ID" value="CAH0106769.1"/>
    <property type="molecule type" value="Genomic_DNA"/>
</dbReference>
<feature type="chain" id="PRO_5035289729" description="Peptidase S1 domain-containing protein" evidence="6">
    <location>
        <begin position="20"/>
        <end position="467"/>
    </location>
</feature>
<dbReference type="GO" id="GO:0004252">
    <property type="term" value="F:serine-type endopeptidase activity"/>
    <property type="evidence" value="ECO:0007669"/>
    <property type="project" value="InterPro"/>
</dbReference>
<keyword evidence="4" id="KW-1015">Disulfide bond</keyword>
<evidence type="ECO:0000313" key="8">
    <source>
        <dbReference type="EMBL" id="CAH0106769.1"/>
    </source>
</evidence>
<dbReference type="Proteomes" id="UP000789390">
    <property type="component" value="Unassembled WGS sequence"/>
</dbReference>
<feature type="domain" description="Peptidase S1" evidence="7">
    <location>
        <begin position="213"/>
        <end position="467"/>
    </location>
</feature>
<feature type="signal peptide" evidence="6">
    <location>
        <begin position="1"/>
        <end position="19"/>
    </location>
</feature>
<dbReference type="OrthoDB" id="60866at2759"/>
<dbReference type="PANTHER" id="PTHR24258">
    <property type="entry name" value="SERINE PROTEASE-RELATED"/>
    <property type="match status" value="1"/>
</dbReference>
<dbReference type="Pfam" id="PF00089">
    <property type="entry name" value="Trypsin"/>
    <property type="match status" value="1"/>
</dbReference>
<dbReference type="PROSITE" id="PS00134">
    <property type="entry name" value="TRYPSIN_HIS"/>
    <property type="match status" value="1"/>
</dbReference>
<accession>A0A8J2RT11</accession>
<organism evidence="8 9">
    <name type="scientific">Daphnia galeata</name>
    <dbReference type="NCBI Taxonomy" id="27404"/>
    <lineage>
        <taxon>Eukaryota</taxon>
        <taxon>Metazoa</taxon>
        <taxon>Ecdysozoa</taxon>
        <taxon>Arthropoda</taxon>
        <taxon>Crustacea</taxon>
        <taxon>Branchiopoda</taxon>
        <taxon>Diplostraca</taxon>
        <taxon>Cladocera</taxon>
        <taxon>Anomopoda</taxon>
        <taxon>Daphniidae</taxon>
        <taxon>Daphnia</taxon>
    </lineage>
</organism>
<dbReference type="PROSITE" id="PS50240">
    <property type="entry name" value="TRYPSIN_DOM"/>
    <property type="match status" value="1"/>
</dbReference>
<dbReference type="InterPro" id="IPR033116">
    <property type="entry name" value="TRYPSIN_SER"/>
</dbReference>
<dbReference type="PANTHER" id="PTHR24258:SF116">
    <property type="entry name" value="FI16631P1-RELATED"/>
    <property type="match status" value="1"/>
</dbReference>
<evidence type="ECO:0000256" key="4">
    <source>
        <dbReference type="ARBA" id="ARBA00023157"/>
    </source>
</evidence>
<dbReference type="CDD" id="cd00190">
    <property type="entry name" value="Tryp_SPc"/>
    <property type="match status" value="1"/>
</dbReference>
<dbReference type="SUPFAM" id="SSF50494">
    <property type="entry name" value="Trypsin-like serine proteases"/>
    <property type="match status" value="1"/>
</dbReference>
<name>A0A8J2RT11_9CRUS</name>
<dbReference type="Gene3D" id="2.40.10.10">
    <property type="entry name" value="Trypsin-like serine proteases"/>
    <property type="match status" value="1"/>
</dbReference>
<dbReference type="AlphaFoldDB" id="A0A8J2RT11"/>
<keyword evidence="2 5" id="KW-0378">Hydrolase</keyword>
<evidence type="ECO:0000259" key="7">
    <source>
        <dbReference type="PROSITE" id="PS50240"/>
    </source>
</evidence>
<sequence length="467" mass="51086">MKFMLICLSIFVAAASTAPQFPFFPAIGSPLLPVQPCAQDELGRLIPPGGLVYPGPVQENIQIGSWPWGPMGVTPFYPTDPRFLVLPGTGYPVAPTVTNVIKPTVPISPAVTSKVIQPTVPVSPVVTSKVIKPTVPVTQPITSDDNSKLKPIIKEVPKPVAPVASVQPTPAKELKPKELTSSTPTVAERSRCLQVYRSYRSTNYEIPEGVQFMVGSDIAYQNQFPFLVGLLREKEVADGYELSRCGASLISPTKILTAAHCVTIGKTNRVRPTSEFQALLGMQFWNSTENDAQQKRNIIKIKIHEGYYTDDYITKNDVAVLTMDKPVRYTDTISPVCLAPNCLNDENEQEVTAMGWGDTKFNGIASDYLRSAEFTTVPNDKCRETHSNLIDSQMLCSYREGKDTCQGDSGGPLVIDVNKGRQSGSENSCRFMQVGIVSYGDGCAKIGSPSIYARVKNYLPWILKNSK</sequence>
<dbReference type="InterPro" id="IPR009003">
    <property type="entry name" value="Peptidase_S1_PA"/>
</dbReference>
<dbReference type="FunFam" id="2.40.10.10:FF:000036">
    <property type="entry name" value="Trypsin beta"/>
    <property type="match status" value="1"/>
</dbReference>
<dbReference type="InterPro" id="IPR043504">
    <property type="entry name" value="Peptidase_S1_PA_chymotrypsin"/>
</dbReference>